<sequence>MSDSTITPTGLRGKRAVVTGGTRGIGLAIVRRLAAQGAAVVTSARKETDDLPDSVRLVTADLSTREGVAHLADTALGILGGVDIVVNNAGGASGGGMPHLEGYASLSDEAWTEAFMTNCLAAVRLDRALLPSMIEQRSGVVIEIASTVARRPAGALLHYGAAKAALVNYAKGLATEVAPYDVRVNTVLPGLVRTPAMDLVARHITGATGEDGDAAVHMMVQAEGAPLPGTTEPEDVADLVSFLVSDRAARITGTTHVIDGGALPQV</sequence>
<dbReference type="InterPro" id="IPR050259">
    <property type="entry name" value="SDR"/>
</dbReference>
<dbReference type="Proteomes" id="UP001604267">
    <property type="component" value="Unassembled WGS sequence"/>
</dbReference>
<accession>A0ABW7BFY7</accession>
<evidence type="ECO:0000313" key="3">
    <source>
        <dbReference type="Proteomes" id="UP001604267"/>
    </source>
</evidence>
<dbReference type="PROSITE" id="PS00061">
    <property type="entry name" value="ADH_SHORT"/>
    <property type="match status" value="1"/>
</dbReference>
<proteinExistence type="inferred from homology"/>
<comment type="caution">
    <text evidence="2">The sequence shown here is derived from an EMBL/GenBank/DDBJ whole genome shotgun (WGS) entry which is preliminary data.</text>
</comment>
<keyword evidence="3" id="KW-1185">Reference proteome</keyword>
<dbReference type="InterPro" id="IPR020904">
    <property type="entry name" value="Sc_DH/Rdtase_CS"/>
</dbReference>
<dbReference type="PRINTS" id="PR00081">
    <property type="entry name" value="GDHRDH"/>
</dbReference>
<evidence type="ECO:0000313" key="2">
    <source>
        <dbReference type="EMBL" id="MFG3016113.1"/>
    </source>
</evidence>
<dbReference type="NCBIfam" id="NF005095">
    <property type="entry name" value="PRK06523.1"/>
    <property type="match status" value="1"/>
</dbReference>
<dbReference type="PRINTS" id="PR00080">
    <property type="entry name" value="SDRFAMILY"/>
</dbReference>
<dbReference type="RefSeq" id="WP_392824493.1">
    <property type="nucleotide sequence ID" value="NZ_JBICYV010000025.1"/>
</dbReference>
<dbReference type="Gene3D" id="3.40.50.720">
    <property type="entry name" value="NAD(P)-binding Rossmann-like Domain"/>
    <property type="match status" value="1"/>
</dbReference>
<dbReference type="InterPro" id="IPR036291">
    <property type="entry name" value="NAD(P)-bd_dom_sf"/>
</dbReference>
<dbReference type="EMBL" id="JBICYV010000025">
    <property type="protein sequence ID" value="MFG3016113.1"/>
    <property type="molecule type" value="Genomic_DNA"/>
</dbReference>
<reference evidence="2 3" key="1">
    <citation type="submission" date="2024-10" db="EMBL/GenBank/DDBJ databases">
        <title>The Natural Products Discovery Center: Release of the First 8490 Sequenced Strains for Exploring Actinobacteria Biosynthetic Diversity.</title>
        <authorList>
            <person name="Kalkreuter E."/>
            <person name="Kautsar S.A."/>
            <person name="Yang D."/>
            <person name="Bader C.D."/>
            <person name="Teijaro C.N."/>
            <person name="Fluegel L."/>
            <person name="Davis C.M."/>
            <person name="Simpson J.R."/>
            <person name="Lauterbach L."/>
            <person name="Steele A.D."/>
            <person name="Gui C."/>
            <person name="Meng S."/>
            <person name="Li G."/>
            <person name="Viehrig K."/>
            <person name="Ye F."/>
            <person name="Su P."/>
            <person name="Kiefer A.F."/>
            <person name="Nichols A."/>
            <person name="Cepeda A.J."/>
            <person name="Yan W."/>
            <person name="Fan B."/>
            <person name="Jiang Y."/>
            <person name="Adhikari A."/>
            <person name="Zheng C.-J."/>
            <person name="Schuster L."/>
            <person name="Cowan T.M."/>
            <person name="Smanski M.J."/>
            <person name="Chevrette M.G."/>
            <person name="De Carvalho L.P.S."/>
            <person name="Shen B."/>
        </authorList>
    </citation>
    <scope>NUCLEOTIDE SEQUENCE [LARGE SCALE GENOMIC DNA]</scope>
    <source>
        <strain evidence="2 3">NPDC048320</strain>
    </source>
</reference>
<gene>
    <name evidence="2" type="ORF">ACGFZB_37830</name>
</gene>
<protein>
    <submittedName>
        <fullName evidence="2">Oxidoreductase</fullName>
    </submittedName>
</protein>
<dbReference type="PANTHER" id="PTHR42879:SF6">
    <property type="entry name" value="NADPH-DEPENDENT REDUCTASE BACG"/>
    <property type="match status" value="1"/>
</dbReference>
<dbReference type="SUPFAM" id="SSF51735">
    <property type="entry name" value="NAD(P)-binding Rossmann-fold domains"/>
    <property type="match status" value="1"/>
</dbReference>
<dbReference type="PANTHER" id="PTHR42879">
    <property type="entry name" value="3-OXOACYL-(ACYL-CARRIER-PROTEIN) REDUCTASE"/>
    <property type="match status" value="1"/>
</dbReference>
<dbReference type="InterPro" id="IPR002347">
    <property type="entry name" value="SDR_fam"/>
</dbReference>
<evidence type="ECO:0000256" key="1">
    <source>
        <dbReference type="ARBA" id="ARBA00006484"/>
    </source>
</evidence>
<name>A0ABW7BFY7_9ACTN</name>
<dbReference type="Pfam" id="PF13561">
    <property type="entry name" value="adh_short_C2"/>
    <property type="match status" value="1"/>
</dbReference>
<comment type="similarity">
    <text evidence="1">Belongs to the short-chain dehydrogenases/reductases (SDR) family.</text>
</comment>
<organism evidence="2 3">
    <name type="scientific">Streptomyces cinerochromogenes</name>
    <dbReference type="NCBI Taxonomy" id="66422"/>
    <lineage>
        <taxon>Bacteria</taxon>
        <taxon>Bacillati</taxon>
        <taxon>Actinomycetota</taxon>
        <taxon>Actinomycetes</taxon>
        <taxon>Kitasatosporales</taxon>
        <taxon>Streptomycetaceae</taxon>
        <taxon>Streptomyces</taxon>
    </lineage>
</organism>